<keyword evidence="2" id="KW-1185">Reference proteome</keyword>
<dbReference type="EMBL" id="LT605205">
    <property type="protein sequence ID" value="SCD21510.1"/>
    <property type="molecule type" value="Genomic_DNA"/>
</dbReference>
<sequence length="42" mass="5038">MIRYRRTAPSIKNNNNAAQLQVCTLRCIVAYYRYNNVKNKQF</sequence>
<dbReference type="Proteomes" id="UP000187464">
    <property type="component" value="Chromosome I"/>
</dbReference>
<evidence type="ECO:0000313" key="2">
    <source>
        <dbReference type="Proteomes" id="UP000187464"/>
    </source>
</evidence>
<evidence type="ECO:0000313" key="1">
    <source>
        <dbReference type="EMBL" id="SCD21510.1"/>
    </source>
</evidence>
<proteinExistence type="predicted"/>
<protein>
    <submittedName>
        <fullName evidence="1">Uncharacterized protein</fullName>
    </submittedName>
</protein>
<name>A0A1R3T2Z5_9BACT</name>
<gene>
    <name evidence="1" type="ORF">PSM36_2714</name>
</gene>
<organism evidence="1 2">
    <name type="scientific">Proteiniphilum saccharofermentans</name>
    <dbReference type="NCBI Taxonomy" id="1642647"/>
    <lineage>
        <taxon>Bacteria</taxon>
        <taxon>Pseudomonadati</taxon>
        <taxon>Bacteroidota</taxon>
        <taxon>Bacteroidia</taxon>
        <taxon>Bacteroidales</taxon>
        <taxon>Dysgonomonadaceae</taxon>
        <taxon>Proteiniphilum</taxon>
    </lineage>
</organism>
<accession>A0A1R3T2Z5</accession>
<reference evidence="1 2" key="1">
    <citation type="submission" date="2016-08" db="EMBL/GenBank/DDBJ databases">
        <authorList>
            <person name="Seilhamer J.J."/>
        </authorList>
    </citation>
    <scope>NUCLEOTIDE SEQUENCE [LARGE SCALE GENOMIC DNA]</scope>
    <source>
        <strain evidence="1">M3/6</strain>
    </source>
</reference>
<dbReference type="KEGG" id="psac:PSM36_2714"/>
<dbReference type="AlphaFoldDB" id="A0A1R3T2Z5"/>